<dbReference type="KEGG" id="papi:SG18_19210"/>
<sequence length="268" mass="28616">MRLIIRHETTYRYDTPVRYTIQQLRLTPVGSEVQRIVHWRLSAPGKLTAARDAFGNDMHTLVLHQPHSEIHLLAEGEVETTPLVDGKLGETSHAVPVLSFASPTPLTARNDAIDALAGDAGVTTPGELLALAATICEQVDYESGITAVTSTAAQALALGRGVCQDHAHLMLAVCRARGVPARYVSGYIDPGDVPHAASHAWVDVWVDGAGWVSIDVTHACFASGNYCRLAVGRDYESAAPVRGMRSGGATEALHVSVSVDTVPLDQQQ</sequence>
<dbReference type="PANTHER" id="PTHR33490">
    <property type="entry name" value="BLR5614 PROTEIN-RELATED"/>
    <property type="match status" value="1"/>
</dbReference>
<accession>A0A0B5FMB8</accession>
<reference evidence="2 4" key="1">
    <citation type="submission" date="2018-12" db="EMBL/GenBank/DDBJ databases">
        <title>Whole genome sequence of a Pandoraea apista isolate from a patient with cystic fibrosis.</title>
        <authorList>
            <person name="Kenna D.T."/>
            <person name="Turton J.F."/>
        </authorList>
    </citation>
    <scope>NUCLEOTIDE SEQUENCE [LARGE SCALE GENOMIC DNA]</scope>
    <source>
        <strain evidence="2 4">Pa13324</strain>
    </source>
</reference>
<proteinExistence type="predicted"/>
<dbReference type="InterPro" id="IPR038765">
    <property type="entry name" value="Papain-like_cys_pep_sf"/>
</dbReference>
<dbReference type="GeneID" id="47014657"/>
<evidence type="ECO:0000313" key="4">
    <source>
        <dbReference type="Proteomes" id="UP000270216"/>
    </source>
</evidence>
<dbReference type="Proteomes" id="UP000270216">
    <property type="component" value="Unassembled WGS sequence"/>
</dbReference>
<gene>
    <name evidence="2" type="ORF">EJE83_10015</name>
    <name evidence="3" type="ORF">PAP18089_03951</name>
</gene>
<name>A0A0B5FMB8_9BURK</name>
<dbReference type="OrthoDB" id="5438043at2"/>
<keyword evidence="4" id="KW-1185">Reference proteome</keyword>
<evidence type="ECO:0000313" key="3">
    <source>
        <dbReference type="EMBL" id="VVG72948.1"/>
    </source>
</evidence>
<dbReference type="EMBL" id="RWHX01000014">
    <property type="protein sequence ID" value="RSK82165.1"/>
    <property type="molecule type" value="Genomic_DNA"/>
</dbReference>
<evidence type="ECO:0000313" key="2">
    <source>
        <dbReference type="EMBL" id="RSK82165.1"/>
    </source>
</evidence>
<protein>
    <submittedName>
        <fullName evidence="2 3">Transglutaminase</fullName>
    </submittedName>
</protein>
<dbReference type="Gene3D" id="3.10.620.30">
    <property type="match status" value="1"/>
</dbReference>
<reference evidence="3 5" key="2">
    <citation type="submission" date="2019-08" db="EMBL/GenBank/DDBJ databases">
        <authorList>
            <person name="Peeters C."/>
        </authorList>
    </citation>
    <scope>NUCLEOTIDE SEQUENCE [LARGE SCALE GENOMIC DNA]</scope>
    <source>
        <strain evidence="3 5">LMG 18089</strain>
    </source>
</reference>
<feature type="domain" description="Transglutaminase-like" evidence="1">
    <location>
        <begin position="155"/>
        <end position="218"/>
    </location>
</feature>
<dbReference type="EMBL" id="CABPSX010000009">
    <property type="protein sequence ID" value="VVG72948.1"/>
    <property type="molecule type" value="Genomic_DNA"/>
</dbReference>
<dbReference type="SUPFAM" id="SSF54001">
    <property type="entry name" value="Cysteine proteinases"/>
    <property type="match status" value="1"/>
</dbReference>
<dbReference type="Pfam" id="PF01841">
    <property type="entry name" value="Transglut_core"/>
    <property type="match status" value="1"/>
</dbReference>
<dbReference type="PANTHER" id="PTHR33490:SF6">
    <property type="entry name" value="SLL1049 PROTEIN"/>
    <property type="match status" value="1"/>
</dbReference>
<organism evidence="3 5">
    <name type="scientific">Pandoraea apista</name>
    <dbReference type="NCBI Taxonomy" id="93218"/>
    <lineage>
        <taxon>Bacteria</taxon>
        <taxon>Pseudomonadati</taxon>
        <taxon>Pseudomonadota</taxon>
        <taxon>Betaproteobacteria</taxon>
        <taxon>Burkholderiales</taxon>
        <taxon>Burkholderiaceae</taxon>
        <taxon>Pandoraea</taxon>
    </lineage>
</organism>
<evidence type="ECO:0000313" key="5">
    <source>
        <dbReference type="Proteomes" id="UP000364291"/>
    </source>
</evidence>
<dbReference type="Proteomes" id="UP000364291">
    <property type="component" value="Unassembled WGS sequence"/>
</dbReference>
<dbReference type="AlphaFoldDB" id="A0A0B5FMB8"/>
<dbReference type="STRING" id="93218.XM39_19400"/>
<dbReference type="RefSeq" id="WP_042118376.1">
    <property type="nucleotide sequence ID" value="NZ_CABPSX010000009.1"/>
</dbReference>
<dbReference type="InterPro" id="IPR002931">
    <property type="entry name" value="Transglutaminase-like"/>
</dbReference>
<dbReference type="Pfam" id="PF08379">
    <property type="entry name" value="Bact_transglu_N"/>
    <property type="match status" value="1"/>
</dbReference>
<evidence type="ECO:0000259" key="1">
    <source>
        <dbReference type="SMART" id="SM00460"/>
    </source>
</evidence>
<dbReference type="InterPro" id="IPR013589">
    <property type="entry name" value="Bac_transglu_N"/>
</dbReference>
<dbReference type="SMART" id="SM00460">
    <property type="entry name" value="TGc"/>
    <property type="match status" value="1"/>
</dbReference>